<proteinExistence type="predicted"/>
<evidence type="ECO:0000313" key="1">
    <source>
        <dbReference type="EMBL" id="WTQ73494.1"/>
    </source>
</evidence>
<gene>
    <name evidence="1" type="ORF">OG222_10490</name>
</gene>
<accession>A0AAU1LQQ9</accession>
<sequence>MRTRTENAARVVVTGAGTAGGVPSGGPAAVATLARTRQVDDALPAGTSPLHLLTNDGGF</sequence>
<dbReference type="AlphaFoldDB" id="A0AAU1LQQ9"/>
<reference evidence="1" key="1">
    <citation type="submission" date="2022-10" db="EMBL/GenBank/DDBJ databases">
        <title>The complete genomes of actinobacterial strains from the NBC collection.</title>
        <authorList>
            <person name="Joergensen T.S."/>
            <person name="Alvarez Arevalo M."/>
            <person name="Sterndorff E.B."/>
            <person name="Faurdal D."/>
            <person name="Vuksanovic O."/>
            <person name="Mourched A.-S."/>
            <person name="Charusanti P."/>
            <person name="Shaw S."/>
            <person name="Blin K."/>
            <person name="Weber T."/>
        </authorList>
    </citation>
    <scope>NUCLEOTIDE SEQUENCE</scope>
    <source>
        <strain evidence="1">NBC_00148</strain>
    </source>
</reference>
<protein>
    <submittedName>
        <fullName evidence="1">Uncharacterized protein</fullName>
    </submittedName>
</protein>
<dbReference type="EMBL" id="CP108169">
    <property type="protein sequence ID" value="WTQ73494.1"/>
    <property type="molecule type" value="Genomic_DNA"/>
</dbReference>
<organism evidence="1">
    <name type="scientific">Streptomyces sp. NBC_00148</name>
    <dbReference type="NCBI Taxonomy" id="2903626"/>
    <lineage>
        <taxon>Bacteria</taxon>
        <taxon>Bacillati</taxon>
        <taxon>Actinomycetota</taxon>
        <taxon>Actinomycetes</taxon>
        <taxon>Kitasatosporales</taxon>
        <taxon>Streptomycetaceae</taxon>
        <taxon>Streptomyces</taxon>
    </lineage>
</organism>
<name>A0AAU1LQQ9_9ACTN</name>